<evidence type="ECO:0000313" key="10">
    <source>
        <dbReference type="Proteomes" id="UP001500016"/>
    </source>
</evidence>
<evidence type="ECO:0000313" key="9">
    <source>
        <dbReference type="EMBL" id="GAA2081685.1"/>
    </source>
</evidence>
<accession>A0ABN2W296</accession>
<keyword evidence="5 8" id="KW-0812">Transmembrane</keyword>
<evidence type="ECO:0000256" key="4">
    <source>
        <dbReference type="ARBA" id="ARBA00022475"/>
    </source>
</evidence>
<dbReference type="EMBL" id="BAAAPE010000010">
    <property type="protein sequence ID" value="GAA2081685.1"/>
    <property type="molecule type" value="Genomic_DNA"/>
</dbReference>
<evidence type="ECO:0000256" key="6">
    <source>
        <dbReference type="ARBA" id="ARBA00022989"/>
    </source>
</evidence>
<feature type="transmembrane region" description="Helical" evidence="8">
    <location>
        <begin position="130"/>
        <end position="157"/>
    </location>
</feature>
<evidence type="ECO:0000256" key="2">
    <source>
        <dbReference type="ARBA" id="ARBA00010735"/>
    </source>
</evidence>
<feature type="transmembrane region" description="Helical" evidence="8">
    <location>
        <begin position="58"/>
        <end position="80"/>
    </location>
</feature>
<comment type="subcellular location">
    <subcellularLocation>
        <location evidence="1">Cell membrane</location>
        <topology evidence="1">Multi-pass membrane protein</topology>
    </subcellularLocation>
</comment>
<dbReference type="PANTHER" id="PTHR34979">
    <property type="entry name" value="INNER MEMBRANE PROTEIN YGAZ"/>
    <property type="match status" value="1"/>
</dbReference>
<name>A0ABN2W296_9ACTN</name>
<proteinExistence type="inferred from homology"/>
<evidence type="ECO:0000256" key="7">
    <source>
        <dbReference type="ARBA" id="ARBA00023136"/>
    </source>
</evidence>
<comment type="similarity">
    <text evidence="2">Belongs to the AzlC family.</text>
</comment>
<evidence type="ECO:0000256" key="5">
    <source>
        <dbReference type="ARBA" id="ARBA00022692"/>
    </source>
</evidence>
<dbReference type="RefSeq" id="WP_344530182.1">
    <property type="nucleotide sequence ID" value="NZ_BAAAPE010000010.1"/>
</dbReference>
<dbReference type="InterPro" id="IPR011606">
    <property type="entry name" value="Brnchd-chn_aa_trnsp_permease"/>
</dbReference>
<evidence type="ECO:0000256" key="1">
    <source>
        <dbReference type="ARBA" id="ARBA00004651"/>
    </source>
</evidence>
<keyword evidence="4" id="KW-1003">Cell membrane</keyword>
<dbReference type="PANTHER" id="PTHR34979:SF1">
    <property type="entry name" value="INNER MEMBRANE PROTEIN YGAZ"/>
    <property type="match status" value="1"/>
</dbReference>
<keyword evidence="3" id="KW-0813">Transport</keyword>
<sequence>MRSFWRTLGCGPLRDIGLVCLAVGLTSVSYGAIAVASGFPVWFPALLGLLVLAGSAEFMFTGILAAGGGVLAALLASLLVNARHLPYGLAIPEVTRDGLSGWRRLVATHVMNDESVLFALAQHDLARKRAAYWACGLGVLVVWPLGAFCGSLLGAVIPDPDALGLDAMFPAALLALVLPALRVRGPRRAALAGTALALCLTPFLPVGLPVLLALAGLVLLRGTPGPEPREAS</sequence>
<reference evidence="9 10" key="1">
    <citation type="journal article" date="2019" name="Int. J. Syst. Evol. Microbiol.">
        <title>The Global Catalogue of Microorganisms (GCM) 10K type strain sequencing project: providing services to taxonomists for standard genome sequencing and annotation.</title>
        <authorList>
            <consortium name="The Broad Institute Genomics Platform"/>
            <consortium name="The Broad Institute Genome Sequencing Center for Infectious Disease"/>
            <person name="Wu L."/>
            <person name="Ma J."/>
        </authorList>
    </citation>
    <scope>NUCLEOTIDE SEQUENCE [LARGE SCALE GENOMIC DNA]</scope>
    <source>
        <strain evidence="9 10">JCM 15478</strain>
    </source>
</reference>
<comment type="caution">
    <text evidence="9">The sequence shown here is derived from an EMBL/GenBank/DDBJ whole genome shotgun (WGS) entry which is preliminary data.</text>
</comment>
<dbReference type="Proteomes" id="UP001500016">
    <property type="component" value="Unassembled WGS sequence"/>
</dbReference>
<keyword evidence="7 8" id="KW-0472">Membrane</keyword>
<gene>
    <name evidence="9" type="ORF">GCM10009801_40850</name>
</gene>
<evidence type="ECO:0000256" key="8">
    <source>
        <dbReference type="SAM" id="Phobius"/>
    </source>
</evidence>
<feature type="transmembrane region" description="Helical" evidence="8">
    <location>
        <begin position="195"/>
        <end position="220"/>
    </location>
</feature>
<organism evidence="9 10">
    <name type="scientific">Streptomyces albiaxialis</name>
    <dbReference type="NCBI Taxonomy" id="329523"/>
    <lineage>
        <taxon>Bacteria</taxon>
        <taxon>Bacillati</taxon>
        <taxon>Actinomycetota</taxon>
        <taxon>Actinomycetes</taxon>
        <taxon>Kitasatosporales</taxon>
        <taxon>Streptomycetaceae</taxon>
        <taxon>Streptomyces</taxon>
    </lineage>
</organism>
<evidence type="ECO:0000256" key="3">
    <source>
        <dbReference type="ARBA" id="ARBA00022448"/>
    </source>
</evidence>
<dbReference type="Pfam" id="PF03591">
    <property type="entry name" value="AzlC"/>
    <property type="match status" value="1"/>
</dbReference>
<protein>
    <submittedName>
        <fullName evidence="9">AzlC family ABC transporter permease</fullName>
    </submittedName>
</protein>
<feature type="transmembrane region" description="Helical" evidence="8">
    <location>
        <begin position="163"/>
        <end position="183"/>
    </location>
</feature>
<keyword evidence="10" id="KW-1185">Reference proteome</keyword>
<keyword evidence="6 8" id="KW-1133">Transmembrane helix</keyword>